<dbReference type="Pfam" id="PF05573">
    <property type="entry name" value="NosL"/>
    <property type="match status" value="1"/>
</dbReference>
<reference evidence="3" key="2">
    <citation type="journal article" date="2022" name="Front. Microbiol.">
        <title>Species classification and novel plasmid identifications in Arcobacter cryaerophilus and Arcobacter cryaerophilus-like organisms.</title>
        <authorList>
            <person name="Zhou G."/>
            <person name="Wang M."/>
            <person name="Wang H."/>
            <person name="Chen X."/>
            <person name="Gu Y."/>
            <person name="Shao Z."/>
            <person name="Zhang J."/>
            <person name="Zhang M."/>
        </authorList>
    </citation>
    <scope>NUCLEOTIDE SEQUENCE</scope>
    <source>
        <strain evidence="3">ICDCAC48</strain>
    </source>
</reference>
<dbReference type="SUPFAM" id="SSF160387">
    <property type="entry name" value="NosL/MerB-like"/>
    <property type="match status" value="1"/>
</dbReference>
<evidence type="ECO:0000256" key="1">
    <source>
        <dbReference type="SAM" id="SignalP"/>
    </source>
</evidence>
<evidence type="ECO:0000313" key="4">
    <source>
        <dbReference type="Proteomes" id="UP000192599"/>
    </source>
</evidence>
<organism evidence="2 4">
    <name type="scientific">Aliarcobacter cryaerophilus</name>
    <dbReference type="NCBI Taxonomy" id="28198"/>
    <lineage>
        <taxon>Bacteria</taxon>
        <taxon>Pseudomonadati</taxon>
        <taxon>Campylobacterota</taxon>
        <taxon>Epsilonproteobacteria</taxon>
        <taxon>Campylobacterales</taxon>
        <taxon>Arcobacteraceae</taxon>
        <taxon>Aliarcobacter</taxon>
    </lineage>
</organism>
<reference evidence="2 4" key="1">
    <citation type="submission" date="2017-04" db="EMBL/GenBank/DDBJ databases">
        <title>Accumulation and expression of multiple antibiotic resistance genes in Arcobacter cryaerophilus that thrives in sewage.</title>
        <authorList>
            <person name="Millar J.A."/>
            <person name="Raghavan R."/>
        </authorList>
    </citation>
    <scope>NUCLEOTIDE SEQUENCE [LARGE SCALE GENOMIC DNA]</scope>
    <source>
        <strain evidence="2 4">AZT-1</strain>
    </source>
</reference>
<dbReference type="PANTHER" id="PTHR41247">
    <property type="entry name" value="HTH-TYPE TRANSCRIPTIONAL REPRESSOR YCNK"/>
    <property type="match status" value="1"/>
</dbReference>
<dbReference type="InterPro" id="IPR008719">
    <property type="entry name" value="N2O_reductase_NosL"/>
</dbReference>
<dbReference type="RefSeq" id="WP_066358814.1">
    <property type="nucleotide sequence ID" value="NZ_CP026655.1"/>
</dbReference>
<evidence type="ECO:0000313" key="3">
    <source>
        <dbReference type="EMBL" id="UYF42613.1"/>
    </source>
</evidence>
<dbReference type="Proteomes" id="UP001164100">
    <property type="component" value="Chromosome"/>
</dbReference>
<protein>
    <submittedName>
        <fullName evidence="3">Nitrous oxide reductase accessory protein NosL</fullName>
    </submittedName>
</protein>
<accession>A0A1V9VCU2</accession>
<dbReference type="Proteomes" id="UP000192599">
    <property type="component" value="Unassembled WGS sequence"/>
</dbReference>
<name>A0A1V9VCU2_9BACT</name>
<dbReference type="PANTHER" id="PTHR41247:SF1">
    <property type="entry name" value="HTH-TYPE TRANSCRIPTIONAL REPRESSOR YCNK"/>
    <property type="match status" value="1"/>
</dbReference>
<proteinExistence type="predicted"/>
<keyword evidence="1" id="KW-0732">Signal</keyword>
<dbReference type="EMBL" id="CP099556">
    <property type="protein sequence ID" value="UYF42613.1"/>
    <property type="molecule type" value="Genomic_DNA"/>
</dbReference>
<feature type="chain" id="PRO_5041531270" evidence="1">
    <location>
        <begin position="19"/>
        <end position="171"/>
    </location>
</feature>
<feature type="signal peptide" evidence="1">
    <location>
        <begin position="1"/>
        <end position="18"/>
    </location>
</feature>
<dbReference type="Gene3D" id="3.30.70.2050">
    <property type="match status" value="1"/>
</dbReference>
<gene>
    <name evidence="2" type="ORF">AS859_03035</name>
    <name evidence="3" type="ORF">NGX11_06785</name>
</gene>
<sequence>MRKKILTSMLLFSTTLFAMDHSNHNMQHHNTNEVANQNSSLTIPKDAKCPVCGMFVAKYEKWIATIKTEKESFYFDGVKDMMKFYFEPTKYIKNADLKNSTIKVTDYYTLEQIDAKNAFFVIGSNVMGPMGDELIPFKDENSANEFSKDHFGKKIVKFNEITLDTIPKKHH</sequence>
<evidence type="ECO:0000313" key="2">
    <source>
        <dbReference type="EMBL" id="OQR41890.1"/>
    </source>
</evidence>
<dbReference type="EMBL" id="LNTC01000022">
    <property type="protein sequence ID" value="OQR41890.1"/>
    <property type="molecule type" value="Genomic_DNA"/>
</dbReference>
<dbReference type="AlphaFoldDB" id="A0A1V9VCU2"/>